<reference evidence="1" key="1">
    <citation type="journal article" date="1999" name="Methods Enzymol.">
        <title>High-efficiency full-length cDNA cloning.</title>
        <authorList>
            <person name="Carninci P."/>
            <person name="Hayashizaki Y."/>
        </authorList>
    </citation>
    <scope>NUCLEOTIDE SEQUENCE</scope>
    <source>
        <strain evidence="1">NOD</strain>
        <tissue evidence="1">Activated spleen</tissue>
    </source>
</reference>
<evidence type="ECO:0000313" key="1">
    <source>
        <dbReference type="EMBL" id="BAC40981.1"/>
    </source>
</evidence>
<proteinExistence type="evidence at transcript level"/>
<reference evidence="1" key="3">
    <citation type="journal article" date="2000" name="Genome Res.">
        <title>RIKEN integrated sequence analysis (RISA) system--384-format sequencing pipeline with 384 multicapillary sequencer.</title>
        <authorList>
            <person name="Shibata K."/>
            <person name="Itoh M."/>
            <person name="Aizawa K."/>
            <person name="Nagaoka S."/>
            <person name="Sasaki N."/>
            <person name="Carninci P."/>
            <person name="Konno H."/>
            <person name="Akiyama J."/>
            <person name="Nishi K."/>
            <person name="Kitsunai T."/>
            <person name="Tashiro H."/>
            <person name="Itoh M."/>
            <person name="Sumi N."/>
            <person name="Ishii Y."/>
            <person name="Nakamura S."/>
            <person name="Hazama M."/>
            <person name="Nishine T."/>
            <person name="Harada A."/>
            <person name="Yamamoto R."/>
            <person name="Matsumoto H."/>
            <person name="Sakaguchi S."/>
            <person name="Ikegami T."/>
            <person name="Kashiwagi K."/>
            <person name="Fujiwake S."/>
            <person name="Inoue K."/>
            <person name="Togawa Y."/>
            <person name="Izawa M."/>
            <person name="Ohara E."/>
            <person name="Watahiki M."/>
            <person name="Yoneda Y."/>
            <person name="Ishikawa T."/>
            <person name="Ozawa K."/>
            <person name="Tanaka T."/>
            <person name="Matsuura S."/>
            <person name="Kawai J."/>
            <person name="Okazaki Y."/>
            <person name="Muramatsu M."/>
            <person name="Inoue Y."/>
            <person name="Kira A."/>
            <person name="Hayashizaki Y."/>
        </authorList>
    </citation>
    <scope>NUCLEOTIDE SEQUENCE</scope>
    <source>
        <strain evidence="1">NOD</strain>
        <tissue evidence="1">Activated spleen</tissue>
    </source>
</reference>
<organism evidence="1">
    <name type="scientific">Mus musculus</name>
    <name type="common">Mouse</name>
    <dbReference type="NCBI Taxonomy" id="10090"/>
    <lineage>
        <taxon>Eukaryota</taxon>
        <taxon>Metazoa</taxon>
        <taxon>Chordata</taxon>
        <taxon>Craniata</taxon>
        <taxon>Vertebrata</taxon>
        <taxon>Euteleostomi</taxon>
        <taxon>Mammalia</taxon>
        <taxon>Eutheria</taxon>
        <taxon>Euarchontoglires</taxon>
        <taxon>Glires</taxon>
        <taxon>Rodentia</taxon>
        <taxon>Myomorpha</taxon>
        <taxon>Muroidea</taxon>
        <taxon>Muridae</taxon>
        <taxon>Murinae</taxon>
        <taxon>Mus</taxon>
        <taxon>Mus</taxon>
    </lineage>
</organism>
<dbReference type="AlphaFoldDB" id="Q8BN17"/>
<protein>
    <submittedName>
        <fullName evidence="1">Uncharacterized protein</fullName>
    </submittedName>
</protein>
<reference evidence="1" key="5">
    <citation type="journal article" date="2002" name="Nature">
        <title>Analysis of the mouse transcriptome based on functional annotation of 60,770 full-length cDNAs.</title>
        <authorList>
            <consortium name="The FANTOM Consortium and the RIKEN Genome Exploration Research Group Phase I and II Team"/>
        </authorList>
    </citation>
    <scope>NUCLEOTIDE SEQUENCE</scope>
    <source>
        <strain evidence="1">NOD</strain>
        <tissue evidence="1">Activated spleen</tissue>
    </source>
</reference>
<dbReference type="PANTHER" id="PTHR31701:SF2">
    <property type="entry name" value="ENDOPLASMIC RETICULUM MEMBRANE-ASSOCIATED RNA DEGRADATION PROTEIN"/>
    <property type="match status" value="1"/>
</dbReference>
<dbReference type="PANTHER" id="PTHR31701">
    <property type="entry name" value="ENDOPLASMIC RETICULUM MEMBRANE-ASSOCIATED RNA DEGRADATION PROTEIN"/>
    <property type="match status" value="1"/>
</dbReference>
<dbReference type="InterPro" id="IPR039635">
    <property type="entry name" value="ERMARD"/>
</dbReference>
<sequence>MALLPLKIFLQSVTYEVLSALETVMTKSNFLLKIMLPYWEMAVSKFKSHRFADCTMLLLSQLEAGLRRLFAAVNKCPDRLLTAEVQVFLLLTQTAITMLTIVCGYLKVLRAGDAEC</sequence>
<gene>
    <name evidence="2" type="primary">Ermard</name>
</gene>
<accession>Q8BN17</accession>
<reference evidence="1" key="8">
    <citation type="journal article" date="2005" name="Science">
        <title>Antisense Transcription in the Mammalian Transcriptome.</title>
        <authorList>
            <consortium name="RIKEN Genome Exploration Research Group and Genome Science Group (Genome Network Project Core Group) and the FANTOM Consortium"/>
        </authorList>
    </citation>
    <scope>NUCLEOTIDE SEQUENCE</scope>
    <source>
        <strain evidence="1">NOD</strain>
        <tissue evidence="1">Activated spleen</tissue>
    </source>
</reference>
<reference evidence="1" key="4">
    <citation type="journal article" date="2001" name="Nature">
        <title>Functional annotation of a full-length mouse cDNA collection.</title>
        <authorList>
            <consortium name="The RIKEN Genome Exploration Research Group Phase II Team and the FANTOM Consortium"/>
        </authorList>
    </citation>
    <scope>NUCLEOTIDE SEQUENCE</scope>
    <source>
        <strain evidence="1">NOD</strain>
        <tissue evidence="1">Activated spleen</tissue>
    </source>
</reference>
<reference evidence="1" key="6">
    <citation type="submission" date="2002-04" db="EMBL/GenBank/DDBJ databases">
        <authorList>
            <person name="Adachi J."/>
            <person name="Aizawa K."/>
            <person name="Akimura T."/>
            <person name="Arakawa T."/>
            <person name="Bono H."/>
            <person name="Carninci P."/>
            <person name="Fukuda S."/>
            <person name="Furuno M."/>
            <person name="Hanagaki T."/>
            <person name="Hara A."/>
            <person name="Hashizume W."/>
            <person name="Hayashida K."/>
            <person name="Hayatsu N."/>
            <person name="Hiramoto K."/>
            <person name="Hiraoka T."/>
            <person name="Hirozane T."/>
            <person name="Hori F."/>
            <person name="Imotani K."/>
            <person name="Ishii Y."/>
            <person name="Itoh M."/>
            <person name="Kagawa I."/>
            <person name="Kasukawa T."/>
            <person name="Katoh H."/>
            <person name="Kawai J."/>
            <person name="Kojima Y."/>
            <person name="Kondo S."/>
            <person name="Konno H."/>
            <person name="Kouda M."/>
            <person name="Koya S."/>
            <person name="Kurihara C."/>
            <person name="Matsuyama T."/>
            <person name="Miyazaki A."/>
            <person name="Murata M."/>
            <person name="Nakamura M."/>
            <person name="Nishi K."/>
            <person name="Nomura K."/>
            <person name="Numazaki R."/>
            <person name="Ohno M."/>
            <person name="Ohsato N."/>
            <person name="Okazaki Y."/>
            <person name="Saito R."/>
            <person name="Saitoh H."/>
            <person name="Sakai C."/>
            <person name="Sakai K."/>
            <person name="Sakazume N."/>
            <person name="Sano H."/>
            <person name="Sasaki D."/>
            <person name="Shibata K."/>
            <person name="Shinagawa A."/>
            <person name="Shiraki T."/>
            <person name="Sogabe Y."/>
            <person name="Tagami M."/>
            <person name="Tagawa A."/>
            <person name="Takahashi F."/>
            <person name="Takaku-Akahira S."/>
            <person name="Takeda Y."/>
            <person name="Tanaka T."/>
            <person name="Tomaru A."/>
            <person name="Toya T."/>
            <person name="Yasunishi A."/>
            <person name="Muramatsu M."/>
            <person name="Hayashizaki Y."/>
        </authorList>
    </citation>
    <scope>NUCLEOTIDE SEQUENCE</scope>
    <source>
        <strain evidence="1">NOD</strain>
        <tissue evidence="1">Activated spleen</tissue>
    </source>
</reference>
<evidence type="ECO:0000313" key="2">
    <source>
        <dbReference type="MGI" id="MGI:1917317"/>
    </source>
</evidence>
<name>Q8BN17_MOUSE</name>
<dbReference type="AGR" id="MGI:1917317"/>
<dbReference type="EMBL" id="AK089867">
    <property type="protein sequence ID" value="BAC40981.1"/>
    <property type="molecule type" value="mRNA"/>
</dbReference>
<reference evidence="1" key="2">
    <citation type="journal article" date="2000" name="Genome Res.">
        <title>Normalization and subtraction of cap-trapper-selected cDNAs to prepare full-length cDNA libraries for rapid discovery of new genes.</title>
        <authorList>
            <person name="Carninci P."/>
            <person name="Shibata Y."/>
            <person name="Hayatsu N."/>
            <person name="Sugahara Y."/>
            <person name="Shibata K."/>
            <person name="Itoh M."/>
            <person name="Konno H."/>
            <person name="Okazaki Y."/>
            <person name="Muramatsu M."/>
            <person name="Hayashizaki Y."/>
        </authorList>
    </citation>
    <scope>NUCLEOTIDE SEQUENCE</scope>
    <source>
        <strain evidence="1">NOD</strain>
        <tissue evidence="1">Activated spleen</tissue>
    </source>
</reference>
<reference evidence="1" key="7">
    <citation type="journal article" date="2005" name="Science">
        <title>The Transcriptional Landscape of the Mammalian Genome.</title>
        <authorList>
            <consortium name="The FANTOM Consortium"/>
            <consortium name="Riken Genome Exploration Research Group and Genome Science Group (Genome Network Project Core Group)"/>
        </authorList>
    </citation>
    <scope>NUCLEOTIDE SEQUENCE</scope>
    <source>
        <strain evidence="1">NOD</strain>
        <tissue evidence="1">Activated spleen</tissue>
    </source>
</reference>
<dbReference type="MGI" id="MGI:1917317">
    <property type="gene designation" value="Ermard"/>
</dbReference>